<dbReference type="InterPro" id="IPR011460">
    <property type="entry name" value="Lcl_C"/>
</dbReference>
<accession>A0A1C3EL53</accession>
<dbReference type="Pfam" id="PF07603">
    <property type="entry name" value="Lcl_C"/>
    <property type="match status" value="1"/>
</dbReference>
<protein>
    <recommendedName>
        <fullName evidence="1">Lcl C-terminal domain-containing protein</fullName>
    </recommendedName>
</protein>
<proteinExistence type="predicted"/>
<organism evidence="2 3">
    <name type="scientific">Veronia pacifica</name>
    <dbReference type="NCBI Taxonomy" id="1080227"/>
    <lineage>
        <taxon>Bacteria</taxon>
        <taxon>Pseudomonadati</taxon>
        <taxon>Pseudomonadota</taxon>
        <taxon>Gammaproteobacteria</taxon>
        <taxon>Vibrionales</taxon>
        <taxon>Vibrionaceae</taxon>
        <taxon>Veronia</taxon>
    </lineage>
</organism>
<dbReference type="Proteomes" id="UP000094936">
    <property type="component" value="Unassembled WGS sequence"/>
</dbReference>
<evidence type="ECO:0000259" key="1">
    <source>
        <dbReference type="Pfam" id="PF07603"/>
    </source>
</evidence>
<dbReference type="RefSeq" id="WP_068900967.1">
    <property type="nucleotide sequence ID" value="NZ_LYBM01000011.1"/>
</dbReference>
<name>A0A1C3EL53_9GAMM</name>
<evidence type="ECO:0000313" key="2">
    <source>
        <dbReference type="EMBL" id="ODA33962.1"/>
    </source>
</evidence>
<gene>
    <name evidence="2" type="ORF">A8L45_07895</name>
</gene>
<reference evidence="2 3" key="1">
    <citation type="submission" date="2016-05" db="EMBL/GenBank/DDBJ databases">
        <title>Genomic Taxonomy of the Vibrionaceae.</title>
        <authorList>
            <person name="Gomez-Gil B."/>
            <person name="Enciso-Ibarra J."/>
        </authorList>
    </citation>
    <scope>NUCLEOTIDE SEQUENCE [LARGE SCALE GENOMIC DNA]</scope>
    <source>
        <strain evidence="2 3">CAIM 1920</strain>
    </source>
</reference>
<dbReference type="EMBL" id="LYBM01000011">
    <property type="protein sequence ID" value="ODA33962.1"/>
    <property type="molecule type" value="Genomic_DNA"/>
</dbReference>
<evidence type="ECO:0000313" key="3">
    <source>
        <dbReference type="Proteomes" id="UP000094936"/>
    </source>
</evidence>
<feature type="domain" description="Lcl C-terminal" evidence="1">
    <location>
        <begin position="3"/>
        <end position="89"/>
    </location>
</feature>
<comment type="caution">
    <text evidence="2">The sequence shown here is derived from an EMBL/GenBank/DDBJ whole genome shotgun (WGS) entry which is preliminary data.</text>
</comment>
<dbReference type="STRING" id="1080227.A8L45_07895"/>
<dbReference type="AlphaFoldDB" id="A0A1C3EL53"/>
<sequence>MTLCGQSDWALPDHHQLSSIIDLDTSIGKPRVDPGFFPKTKAGDYWTSDSAAPLSGVYRRHGYGAKAINFGSGDTTHLPYRNAAFVRLVSASFHTEHSPSFRLSQYSTVVTDER</sequence>
<keyword evidence="3" id="KW-1185">Reference proteome</keyword>